<reference evidence="6 7" key="1">
    <citation type="journal article" date="2013" name="BMC Genomics">
        <title>The miniature genome of a carnivorous plant Genlisea aurea contains a low number of genes and short non-coding sequences.</title>
        <authorList>
            <person name="Leushkin E.V."/>
            <person name="Sutormin R.A."/>
            <person name="Nabieva E.R."/>
            <person name="Penin A.A."/>
            <person name="Kondrashov A.S."/>
            <person name="Logacheva M.D."/>
        </authorList>
    </citation>
    <scope>NUCLEOTIDE SEQUENCE [LARGE SCALE GENOMIC DNA]</scope>
</reference>
<comment type="caution">
    <text evidence="6">The sequence shown here is derived from an EMBL/GenBank/DDBJ whole genome shotgun (WGS) entry which is preliminary data.</text>
</comment>
<comment type="similarity">
    <text evidence="2">Belongs to the fatty acid desaturase type 1 family.</text>
</comment>
<dbReference type="Proteomes" id="UP000015453">
    <property type="component" value="Unassembled WGS sequence"/>
</dbReference>
<dbReference type="SUPFAM" id="SSF55856">
    <property type="entry name" value="Cytochrome b5-like heme/steroid binding domain"/>
    <property type="match status" value="1"/>
</dbReference>
<dbReference type="Pfam" id="PF00487">
    <property type="entry name" value="FA_desaturase"/>
    <property type="match status" value="1"/>
</dbReference>
<evidence type="ECO:0000256" key="3">
    <source>
        <dbReference type="ARBA" id="ARBA00023002"/>
    </source>
</evidence>
<evidence type="ECO:0000256" key="1">
    <source>
        <dbReference type="ARBA" id="ARBA00004370"/>
    </source>
</evidence>
<dbReference type="OrthoDB" id="260091at2759"/>
<gene>
    <name evidence="6" type="ORF">M569_04329</name>
</gene>
<protein>
    <submittedName>
        <fullName evidence="6">Delta-8 sphingolipid desaturase</fullName>
    </submittedName>
</protein>
<evidence type="ECO:0000256" key="2">
    <source>
        <dbReference type="ARBA" id="ARBA00009295"/>
    </source>
</evidence>
<sequence>KKYITCDELKKHSRAGDLWVSIHGKVYDVTDWLQHHPGGEIPLLNLGGQDVTDPFIAFHPKSAWNHLESFFTGYHLEDFRVSEVSMDYRKLASEFTKSGLFEKKGHGVIYSICFIALMLSACFYGVLATESLTVHVLSAGLLGLSWMQVAYLGHDSGHYQIMTGRGSNKFIQLFTGNCLTGISIAWWKWTHNAHHMACNSLDHDPDLQHLPLLAVSSKLFQSITSYFYGRKLAFDAIARFFISYQHITFYPITCVARVNLYLQTVLLLFSGRKVPDRGLNILGILVFWTWFPLLVSFLPTWSERVLFVMVSFCVTSIQHVQFCLNHFAANVYVGAPKGDDWFEKQTNGTIDISCSWWMDWFFGGLQFQLEHHLFPRLPRCWLRSVSPSVQELCKKHNLQYRSLSFFEANVATLKTLRAAAMEARNFLWEAVNTHG</sequence>
<dbReference type="GO" id="GO:0016717">
    <property type="term" value="F:oxidoreductase activity, acting on paired donors, with oxidation of a pair of donors resulting in the reduction of molecular oxygen to two molecules of water"/>
    <property type="evidence" value="ECO:0007669"/>
    <property type="project" value="UniProtKB-ARBA"/>
</dbReference>
<keyword evidence="4" id="KW-0812">Transmembrane</keyword>
<keyword evidence="7" id="KW-1185">Reference proteome</keyword>
<dbReference type="EMBL" id="AUSU01001682">
    <property type="protein sequence ID" value="EPS70430.1"/>
    <property type="molecule type" value="Genomic_DNA"/>
</dbReference>
<accession>S8CUG2</accession>
<proteinExistence type="inferred from homology"/>
<dbReference type="InterPro" id="IPR012171">
    <property type="entry name" value="Fatty_acid_desaturase"/>
</dbReference>
<dbReference type="GO" id="GO:0006629">
    <property type="term" value="P:lipid metabolic process"/>
    <property type="evidence" value="ECO:0007669"/>
    <property type="project" value="InterPro"/>
</dbReference>
<feature type="non-terminal residue" evidence="6">
    <location>
        <position position="1"/>
    </location>
</feature>
<dbReference type="InterPro" id="IPR001199">
    <property type="entry name" value="Cyt_B5-like_heme/steroid-bd"/>
</dbReference>
<organism evidence="6 7">
    <name type="scientific">Genlisea aurea</name>
    <dbReference type="NCBI Taxonomy" id="192259"/>
    <lineage>
        <taxon>Eukaryota</taxon>
        <taxon>Viridiplantae</taxon>
        <taxon>Streptophyta</taxon>
        <taxon>Embryophyta</taxon>
        <taxon>Tracheophyta</taxon>
        <taxon>Spermatophyta</taxon>
        <taxon>Magnoliopsida</taxon>
        <taxon>eudicotyledons</taxon>
        <taxon>Gunneridae</taxon>
        <taxon>Pentapetalae</taxon>
        <taxon>asterids</taxon>
        <taxon>lamiids</taxon>
        <taxon>Lamiales</taxon>
        <taxon>Lentibulariaceae</taxon>
        <taxon>Genlisea</taxon>
    </lineage>
</organism>
<dbReference type="CDD" id="cd03506">
    <property type="entry name" value="Delta6-FADS-like"/>
    <property type="match status" value="1"/>
</dbReference>
<name>S8CUG2_9LAMI</name>
<feature type="transmembrane region" description="Helical" evidence="4">
    <location>
        <begin position="170"/>
        <end position="189"/>
    </location>
</feature>
<comment type="subcellular location">
    <subcellularLocation>
        <location evidence="1">Membrane</location>
    </subcellularLocation>
</comment>
<dbReference type="PANTHER" id="PTHR19353">
    <property type="entry name" value="FATTY ACID DESATURASE 2"/>
    <property type="match status" value="1"/>
</dbReference>
<dbReference type="InterPro" id="IPR036400">
    <property type="entry name" value="Cyt_B5-like_heme/steroid_sf"/>
</dbReference>
<evidence type="ECO:0000313" key="7">
    <source>
        <dbReference type="Proteomes" id="UP000015453"/>
    </source>
</evidence>
<dbReference type="Pfam" id="PF00173">
    <property type="entry name" value="Cyt-b5"/>
    <property type="match status" value="1"/>
</dbReference>
<feature type="transmembrane region" description="Helical" evidence="4">
    <location>
        <begin position="107"/>
        <end position="126"/>
    </location>
</feature>
<keyword evidence="4" id="KW-0472">Membrane</keyword>
<evidence type="ECO:0000256" key="4">
    <source>
        <dbReference type="SAM" id="Phobius"/>
    </source>
</evidence>
<dbReference type="GO" id="GO:0016020">
    <property type="term" value="C:membrane"/>
    <property type="evidence" value="ECO:0007669"/>
    <property type="project" value="UniProtKB-SubCell"/>
</dbReference>
<keyword evidence="4" id="KW-1133">Transmembrane helix</keyword>
<keyword evidence="3" id="KW-0560">Oxidoreductase</keyword>
<dbReference type="PIRSF" id="PIRSF015921">
    <property type="entry name" value="FA_sphinglp_des"/>
    <property type="match status" value="1"/>
</dbReference>
<dbReference type="AlphaFoldDB" id="S8CUG2"/>
<feature type="domain" description="Cytochrome b5 heme-binding" evidence="5">
    <location>
        <begin position="1"/>
        <end position="85"/>
    </location>
</feature>
<dbReference type="PANTHER" id="PTHR19353:SF28">
    <property type="entry name" value="DELTA(8)-FATTY-ACID DESATURASE 2"/>
    <property type="match status" value="1"/>
</dbReference>
<dbReference type="InterPro" id="IPR005804">
    <property type="entry name" value="FA_desaturase_dom"/>
</dbReference>
<dbReference type="Gene3D" id="3.10.120.10">
    <property type="entry name" value="Cytochrome b5-like heme/steroid binding domain"/>
    <property type="match status" value="1"/>
</dbReference>
<feature type="transmembrane region" description="Helical" evidence="4">
    <location>
        <begin position="281"/>
        <end position="301"/>
    </location>
</feature>
<evidence type="ECO:0000259" key="5">
    <source>
        <dbReference type="PROSITE" id="PS50255"/>
    </source>
</evidence>
<dbReference type="SMART" id="SM01117">
    <property type="entry name" value="Cyt-b5"/>
    <property type="match status" value="1"/>
</dbReference>
<evidence type="ECO:0000313" key="6">
    <source>
        <dbReference type="EMBL" id="EPS70430.1"/>
    </source>
</evidence>
<feature type="transmembrane region" description="Helical" evidence="4">
    <location>
        <begin position="132"/>
        <end position="149"/>
    </location>
</feature>
<dbReference type="PROSITE" id="PS50255">
    <property type="entry name" value="CYTOCHROME_B5_2"/>
    <property type="match status" value="1"/>
</dbReference>